<feature type="region of interest" description="Disordered" evidence="1">
    <location>
        <begin position="1"/>
        <end position="39"/>
    </location>
</feature>
<gene>
    <name evidence="2" type="ORF">BBK36DRAFT_1155661</name>
</gene>
<feature type="region of interest" description="Disordered" evidence="1">
    <location>
        <begin position="76"/>
        <end position="95"/>
    </location>
</feature>
<dbReference type="Proteomes" id="UP000241546">
    <property type="component" value="Unassembled WGS sequence"/>
</dbReference>
<evidence type="ECO:0000313" key="2">
    <source>
        <dbReference type="EMBL" id="PTB70877.1"/>
    </source>
</evidence>
<reference evidence="3" key="1">
    <citation type="submission" date="2016-07" db="EMBL/GenBank/DDBJ databases">
        <title>Multiple horizontal gene transfer events from other fungi enriched the ability of initially mycotrophic Trichoderma (Ascomycota) to feed on dead plant biomass.</title>
        <authorList>
            <consortium name="DOE Joint Genome Institute"/>
            <person name="Atanasova L."/>
            <person name="Chenthamara K."/>
            <person name="Zhang J."/>
            <person name="Grujic M."/>
            <person name="Henrissat B."/>
            <person name="Kuo A."/>
            <person name="Aerts A."/>
            <person name="Salamov A."/>
            <person name="Lipzen A."/>
            <person name="Labutti K."/>
            <person name="Barry K."/>
            <person name="Miao Y."/>
            <person name="Rahimi M.J."/>
            <person name="Shen Q."/>
            <person name="Grigoriev I.V."/>
            <person name="Kubicek C.P."/>
            <person name="Druzhinina I.S."/>
        </authorList>
    </citation>
    <scope>NUCLEOTIDE SEQUENCE [LARGE SCALE GENOMIC DNA]</scope>
    <source>
        <strain evidence="3">TUCIM 6016</strain>
    </source>
</reference>
<accession>A0A2T4BNI8</accession>
<feature type="compositionally biased region" description="Low complexity" evidence="1">
    <location>
        <begin position="1"/>
        <end position="16"/>
    </location>
</feature>
<evidence type="ECO:0000313" key="3">
    <source>
        <dbReference type="Proteomes" id="UP000241546"/>
    </source>
</evidence>
<sequence length="201" mass="21378">MSSSPSPSSSSSSSPSDAVSKLADKIPSSAHEAKETAQAAAPAAQSALLSQLRALAAGGCRGVDVYRCGRGRGRVQCRHSESTGHPKGHCPRNPDSRKNYWSMRRFIRRDGPGSARSHRCDGAFCLASGGSAISTACCSSGGDINPKSGPRSTKTGTWTSYWNCASFPRHYRQYPYRLSFGRRRSTGQLSGSPDCPLCRGC</sequence>
<organism evidence="2 3">
    <name type="scientific">Trichoderma citrinoviride</name>
    <dbReference type="NCBI Taxonomy" id="58853"/>
    <lineage>
        <taxon>Eukaryota</taxon>
        <taxon>Fungi</taxon>
        <taxon>Dikarya</taxon>
        <taxon>Ascomycota</taxon>
        <taxon>Pezizomycotina</taxon>
        <taxon>Sordariomycetes</taxon>
        <taxon>Hypocreomycetidae</taxon>
        <taxon>Hypocreales</taxon>
        <taxon>Hypocreaceae</taxon>
        <taxon>Trichoderma</taxon>
    </lineage>
</organism>
<evidence type="ECO:0000256" key="1">
    <source>
        <dbReference type="SAM" id="MobiDB-lite"/>
    </source>
</evidence>
<dbReference type="GeneID" id="36601968"/>
<protein>
    <submittedName>
        <fullName evidence="2">Uncharacterized protein</fullName>
    </submittedName>
</protein>
<proteinExistence type="predicted"/>
<dbReference type="RefSeq" id="XP_024754197.1">
    <property type="nucleotide sequence ID" value="XM_024893850.1"/>
</dbReference>
<dbReference type="EMBL" id="KZ680207">
    <property type="protein sequence ID" value="PTB70877.1"/>
    <property type="molecule type" value="Genomic_DNA"/>
</dbReference>
<dbReference type="AlphaFoldDB" id="A0A2T4BNI8"/>
<keyword evidence="3" id="KW-1185">Reference proteome</keyword>
<name>A0A2T4BNI8_9HYPO</name>